<name>A0ABS2EHA6_9FIRM</name>
<dbReference type="EMBL" id="JACJKH010000013">
    <property type="protein sequence ID" value="MBM6744363.1"/>
    <property type="molecule type" value="Genomic_DNA"/>
</dbReference>
<sequence>MEKRSRNLVYKPEKVRLGQKELLVWERDPEKGLVCRTIPYDTMVLVYPEVHDEKTGETITPEIHDIRKDMKGSLIIWDLERKMFRIDLSDQKESAGTVFIRLARHIPFAFLGYTPWIQIQNDQDFRQMLKMIALNKELNR</sequence>
<comment type="caution">
    <text evidence="1">The sequence shown here is derived from an EMBL/GenBank/DDBJ whole genome shotgun (WGS) entry which is preliminary data.</text>
</comment>
<accession>A0ABS2EHA6</accession>
<keyword evidence="2" id="KW-1185">Reference proteome</keyword>
<dbReference type="Proteomes" id="UP000775686">
    <property type="component" value="Unassembled WGS sequence"/>
</dbReference>
<reference evidence="1 2" key="1">
    <citation type="journal article" date="2021" name="Sci. Rep.">
        <title>The distribution of antibiotic resistance genes in chicken gut microbiota commensals.</title>
        <authorList>
            <person name="Juricova H."/>
            <person name="Matiasovicova J."/>
            <person name="Kubasova T."/>
            <person name="Cejkova D."/>
            <person name="Rychlik I."/>
        </authorList>
    </citation>
    <scope>NUCLEOTIDE SEQUENCE [LARGE SCALE GENOMIC DNA]</scope>
    <source>
        <strain evidence="1 2">An770</strain>
    </source>
</reference>
<gene>
    <name evidence="1" type="ORF">H6A32_08585</name>
</gene>
<proteinExistence type="predicted"/>
<evidence type="ECO:0000313" key="1">
    <source>
        <dbReference type="EMBL" id="MBM6744363.1"/>
    </source>
</evidence>
<evidence type="ECO:0000313" key="2">
    <source>
        <dbReference type="Proteomes" id="UP000775686"/>
    </source>
</evidence>
<organism evidence="1 2">
    <name type="scientific">Drancourtella massiliensis</name>
    <dbReference type="NCBI Taxonomy" id="1632013"/>
    <lineage>
        <taxon>Bacteria</taxon>
        <taxon>Bacillati</taxon>
        <taxon>Bacillota</taxon>
        <taxon>Clostridia</taxon>
        <taxon>Eubacteriales</taxon>
        <taxon>Oscillospiraceae</taxon>
        <taxon>Drancourtella</taxon>
    </lineage>
</organism>
<protein>
    <submittedName>
        <fullName evidence="1">Uncharacterized protein</fullName>
    </submittedName>
</protein>